<evidence type="ECO:0000256" key="2">
    <source>
        <dbReference type="ARBA" id="ARBA00022840"/>
    </source>
</evidence>
<evidence type="ECO:0000259" key="4">
    <source>
        <dbReference type="Pfam" id="PF01591"/>
    </source>
</evidence>
<comment type="caution">
    <text evidence="5">The sequence shown here is derived from an EMBL/GenBank/DDBJ whole genome shotgun (WGS) entry which is preliminary data.</text>
</comment>
<evidence type="ECO:0000256" key="1">
    <source>
        <dbReference type="ARBA" id="ARBA00022741"/>
    </source>
</evidence>
<dbReference type="PROSITE" id="PS00175">
    <property type="entry name" value="PG_MUTASE"/>
    <property type="match status" value="1"/>
</dbReference>
<dbReference type="SMART" id="SM00855">
    <property type="entry name" value="PGAM"/>
    <property type="match status" value="1"/>
</dbReference>
<organism evidence="5 6">
    <name type="scientific">Aureococcus anophagefferens</name>
    <name type="common">Harmful bloom alga</name>
    <dbReference type="NCBI Taxonomy" id="44056"/>
    <lineage>
        <taxon>Eukaryota</taxon>
        <taxon>Sar</taxon>
        <taxon>Stramenopiles</taxon>
        <taxon>Ochrophyta</taxon>
        <taxon>Pelagophyceae</taxon>
        <taxon>Pelagomonadales</taxon>
        <taxon>Pelagomonadaceae</taxon>
        <taxon>Aureococcus</taxon>
    </lineage>
</organism>
<keyword evidence="1" id="KW-0547">Nucleotide-binding</keyword>
<dbReference type="EMBL" id="JBBJCI010000362">
    <property type="protein sequence ID" value="KAK7233318.1"/>
    <property type="molecule type" value="Genomic_DNA"/>
</dbReference>
<dbReference type="InterPro" id="IPR001345">
    <property type="entry name" value="PG/BPGM_mutase_AS"/>
</dbReference>
<keyword evidence="6" id="KW-1185">Reference proteome</keyword>
<dbReference type="CDD" id="cd07067">
    <property type="entry name" value="HP_PGM_like"/>
    <property type="match status" value="1"/>
</dbReference>
<reference evidence="5 6" key="1">
    <citation type="submission" date="2024-03" db="EMBL/GenBank/DDBJ databases">
        <title>Aureococcus anophagefferens CCMP1851 and Kratosvirus quantuckense: Draft genome of a second virus-susceptible host strain in the model system.</title>
        <authorList>
            <person name="Chase E."/>
            <person name="Truchon A.R."/>
            <person name="Schepens W."/>
            <person name="Wilhelm S.W."/>
        </authorList>
    </citation>
    <scope>NUCLEOTIDE SEQUENCE [LARGE SCALE GENOMIC DNA]</scope>
    <source>
        <strain evidence="5 6">CCMP1851</strain>
    </source>
</reference>
<dbReference type="SUPFAM" id="SSF53254">
    <property type="entry name" value="Phosphoglycerate mutase-like"/>
    <property type="match status" value="1"/>
</dbReference>
<feature type="region of interest" description="Disordered" evidence="3">
    <location>
        <begin position="1"/>
        <end position="24"/>
    </location>
</feature>
<keyword evidence="2" id="KW-0067">ATP-binding</keyword>
<dbReference type="InterPro" id="IPR013079">
    <property type="entry name" value="6Phosfructo_kin"/>
</dbReference>
<gene>
    <name evidence="5" type="primary">PFKFB2</name>
    <name evidence="5" type="ORF">SO694_00109074</name>
</gene>
<accession>A0ABR1FM52</accession>
<evidence type="ECO:0000256" key="3">
    <source>
        <dbReference type="SAM" id="MobiDB-lite"/>
    </source>
</evidence>
<dbReference type="Proteomes" id="UP001363151">
    <property type="component" value="Unassembled WGS sequence"/>
</dbReference>
<dbReference type="SUPFAM" id="SSF52540">
    <property type="entry name" value="P-loop containing nucleoside triphosphate hydrolases"/>
    <property type="match status" value="1"/>
</dbReference>
<feature type="domain" description="6-phosphofructo-2-kinase" evidence="4">
    <location>
        <begin position="60"/>
        <end position="292"/>
    </location>
</feature>
<dbReference type="PANTHER" id="PTHR10606">
    <property type="entry name" value="6-PHOSPHOFRUCTO-2-KINASE/FRUCTOSE-2,6-BISPHOSPHATASE"/>
    <property type="match status" value="1"/>
</dbReference>
<dbReference type="PIRSF" id="PIRSF000709">
    <property type="entry name" value="6PFK_2-Ptase"/>
    <property type="match status" value="1"/>
</dbReference>
<feature type="compositionally biased region" description="Basic and acidic residues" evidence="3">
    <location>
        <begin position="338"/>
        <end position="349"/>
    </location>
</feature>
<proteinExistence type="predicted"/>
<dbReference type="InterPro" id="IPR013078">
    <property type="entry name" value="His_Pase_superF_clade-1"/>
</dbReference>
<sequence>MASPKTAEASRKNGSSPKAADYPKNYVKSQEHLLSASTRNPEPTMMPPPVAGLAGALGDRHVICFIGLPARGKQFMAERLCRYLKFFHGAQCEIFDLAKPEYGSDVELGDALSAYLEEEDATATTQLIRSMEGIDDDSLDRLKKNVDSGKIAILDTSDGFSTLSRAWSGATKDSRYAMQKHLASMRVRVKLLFIEVIVSDKGVVRKFLTQRLAVGPDGERLGPQQLAGRLRATDRALNEYGRSFVTIQDDGSEDELSYVKLIDYGDKVVTNRIRGFLLMQIVKYLSHVHPKPRTVYLSRHGQSLYNACQKIGGNPGLTDAGERYAKWLGEFVPGEVWTRKDGKGSDARPHSAAPTDDDADEADGPPPDTCARPLFGRLFPCVDPSTGESSLRPIVPARLWTSTLKRTIDTARHIPHPVLELRQGGVWHQMSPRVYRNLDEIFAGDCEGMTYKEIEETFNEESLLRKRDKLGYRYPRGESYLDLIARLDPLMHELESYTEPLLVVSHQATLRILYSYLVGIPRADAPKIEIPLHNVIKITWDGWRNFEQVRIPYDDGKVPDLQKDGQKDV</sequence>
<feature type="region of interest" description="Disordered" evidence="3">
    <location>
        <begin position="338"/>
        <end position="367"/>
    </location>
</feature>
<dbReference type="InterPro" id="IPR027417">
    <property type="entry name" value="P-loop_NTPase"/>
</dbReference>
<dbReference type="PANTHER" id="PTHR10606:SF44">
    <property type="entry name" value="6-PHOSPHOFRUCTO 2-KINASE_FRUCTOSE 2,6-BISPHOSPHATASE LONG FORM"/>
    <property type="match status" value="1"/>
</dbReference>
<dbReference type="Pfam" id="PF01591">
    <property type="entry name" value="6PF2K"/>
    <property type="match status" value="1"/>
</dbReference>
<dbReference type="InterPro" id="IPR029033">
    <property type="entry name" value="His_PPase_superfam"/>
</dbReference>
<dbReference type="Gene3D" id="3.40.50.1240">
    <property type="entry name" value="Phosphoglycerate mutase-like"/>
    <property type="match status" value="1"/>
</dbReference>
<protein>
    <submittedName>
        <fullName evidence="5">6-phosphofructo-2-kinase</fullName>
    </submittedName>
</protein>
<name>A0ABR1FM52_AURAN</name>
<evidence type="ECO:0000313" key="5">
    <source>
        <dbReference type="EMBL" id="KAK7233318.1"/>
    </source>
</evidence>
<dbReference type="Pfam" id="PF00300">
    <property type="entry name" value="His_Phos_1"/>
    <property type="match status" value="1"/>
</dbReference>
<evidence type="ECO:0000313" key="6">
    <source>
        <dbReference type="Proteomes" id="UP001363151"/>
    </source>
</evidence>
<dbReference type="InterPro" id="IPR003094">
    <property type="entry name" value="6Pfruct_kin"/>
</dbReference>
<dbReference type="Gene3D" id="3.40.50.300">
    <property type="entry name" value="P-loop containing nucleotide triphosphate hydrolases"/>
    <property type="match status" value="1"/>
</dbReference>